<feature type="binding site" evidence="2">
    <location>
        <begin position="57"/>
        <end position="59"/>
    </location>
    <ligand>
        <name>substrate</name>
    </ligand>
</feature>
<reference evidence="4" key="2">
    <citation type="submission" date="2021-03" db="EMBL/GenBank/DDBJ databases">
        <authorList>
            <person name="Jaffe A."/>
        </authorList>
    </citation>
    <scope>NUCLEOTIDE SEQUENCE</scope>
    <source>
        <strain evidence="4">RIFCSPLOWO2_01_FULL_43_13</strain>
    </source>
</reference>
<proteinExistence type="inferred from homology"/>
<comment type="caution">
    <text evidence="3">The sequence shown here is derived from an EMBL/GenBank/DDBJ whole genome shotgun (WGS) entry which is preliminary data.</text>
</comment>
<comment type="similarity">
    <text evidence="2">Belongs to the UPP synthase family.</text>
</comment>
<dbReference type="Proteomes" id="UP000590964">
    <property type="component" value="Unassembled WGS sequence"/>
</dbReference>
<feature type="binding site" evidence="2">
    <location>
        <position position="199"/>
    </location>
    <ligand>
        <name>Mg(2+)</name>
        <dbReference type="ChEBI" id="CHEBI:18420"/>
    </ligand>
</feature>
<feature type="active site" evidence="2">
    <location>
        <position position="11"/>
    </location>
</feature>
<evidence type="ECO:0000313" key="5">
    <source>
        <dbReference type="Proteomes" id="UP000590964"/>
    </source>
</evidence>
<dbReference type="EC" id="2.5.1.89" evidence="2"/>
<evidence type="ECO:0000313" key="4">
    <source>
        <dbReference type="EMBL" id="MBS3057959.1"/>
    </source>
</evidence>
<dbReference type="NCBIfam" id="TIGR00055">
    <property type="entry name" value="uppS"/>
    <property type="match status" value="1"/>
</dbReference>
<comment type="cofactor">
    <cofactor evidence="2">
        <name>Mg(2+)</name>
        <dbReference type="ChEBI" id="CHEBI:18420"/>
    </cofactor>
    <text evidence="2">Binds 2 magnesium ions per subunit.</text>
</comment>
<dbReference type="EMBL" id="JAGVWB010000005">
    <property type="protein sequence ID" value="MBS3057959.1"/>
    <property type="molecule type" value="Genomic_DNA"/>
</dbReference>
<feature type="binding site" evidence="2">
    <location>
        <begin position="186"/>
        <end position="188"/>
    </location>
    <ligand>
        <name>substrate</name>
    </ligand>
</feature>
<dbReference type="GO" id="GO:0016094">
    <property type="term" value="P:polyprenol biosynthetic process"/>
    <property type="evidence" value="ECO:0007669"/>
    <property type="project" value="TreeGrafter"/>
</dbReference>
<name>A0A7J4JTQ8_9ARCH</name>
<dbReference type="PANTHER" id="PTHR10291:SF43">
    <property type="entry name" value="DEHYDRODOLICHYL DIPHOSPHATE SYNTHASE COMPLEX SUBUNIT DHDDS"/>
    <property type="match status" value="1"/>
</dbReference>
<dbReference type="Proteomes" id="UP000680185">
    <property type="component" value="Unassembled WGS sequence"/>
</dbReference>
<dbReference type="SUPFAM" id="SSF64005">
    <property type="entry name" value="Undecaprenyl diphosphate synthase"/>
    <property type="match status" value="1"/>
</dbReference>
<reference evidence="4" key="3">
    <citation type="submission" date="2021-05" db="EMBL/GenBank/DDBJ databases">
        <title>Protein family content uncovers lineage relationships and bacterial pathway maintenance mechanisms in DPANN archaea.</title>
        <authorList>
            <person name="Castelle C.J."/>
            <person name="Meheust R."/>
            <person name="Jaffe A.L."/>
            <person name="Seitz K."/>
            <person name="Gong X."/>
            <person name="Baker B.J."/>
            <person name="Banfield J.F."/>
        </authorList>
    </citation>
    <scope>NUCLEOTIDE SEQUENCE</scope>
    <source>
        <strain evidence="4">RIFCSPLOWO2_01_FULL_43_13</strain>
    </source>
</reference>
<dbReference type="CDD" id="cd00475">
    <property type="entry name" value="Cis_IPPS"/>
    <property type="match status" value="1"/>
</dbReference>
<dbReference type="AlphaFoldDB" id="A0A7J4JTQ8"/>
<keyword evidence="2" id="KW-0460">Magnesium</keyword>
<dbReference type="HAMAP" id="MF_01139">
    <property type="entry name" value="ISPT"/>
    <property type="match status" value="1"/>
</dbReference>
<comment type="caution">
    <text evidence="2">Lacks conserved residue(s) required for the propagation of feature annotation.</text>
</comment>
<evidence type="ECO:0000256" key="2">
    <source>
        <dbReference type="HAMAP-Rule" id="MF_01139"/>
    </source>
</evidence>
<accession>A0A7J4JTQ8</accession>
<dbReference type="EMBL" id="DUFW01000001">
    <property type="protein sequence ID" value="HIH21038.1"/>
    <property type="molecule type" value="Genomic_DNA"/>
</dbReference>
<feature type="binding site" evidence="2">
    <location>
        <position position="62"/>
    </location>
    <ligand>
        <name>substrate</name>
    </ligand>
</feature>
<feature type="active site" description="Proton acceptor" evidence="2">
    <location>
        <position position="60"/>
    </location>
</feature>
<feature type="binding site" evidence="2">
    <location>
        <position position="61"/>
    </location>
    <ligand>
        <name>substrate</name>
    </ligand>
</feature>
<feature type="binding site" evidence="2">
    <location>
        <begin position="12"/>
        <end position="15"/>
    </location>
    <ligand>
        <name>substrate</name>
    </ligand>
</feature>
<sequence length="231" mass="26600">MELTSVAFIPDGNRRYALKAGISLLDAYQLGTKKAWEVFEWLQEYPKIKTGTFWSLSLENFKRASEIPLLFKIFEKELDKVVKSGLFAKHSVKLNFLGRREVFPKKLRLKMEKAERFTENFSEKTMNVALGYSGQAEIVDACKKIAQKINAGEISLNEINEQSFAGFLYSPACAPDLIVRTSGVQRTSGFLPFQSVYSELYFTPKLWPEFSKQDLDLAIRDYYARERRFGK</sequence>
<dbReference type="Gene3D" id="3.40.1180.10">
    <property type="entry name" value="Decaprenyl diphosphate synthase-like"/>
    <property type="match status" value="1"/>
</dbReference>
<dbReference type="Pfam" id="PF01255">
    <property type="entry name" value="Prenyltransf"/>
    <property type="match status" value="1"/>
</dbReference>
<evidence type="ECO:0000313" key="3">
    <source>
        <dbReference type="EMBL" id="HIH21038.1"/>
    </source>
</evidence>
<keyword evidence="2" id="KW-0479">Metal-binding</keyword>
<dbReference type="GO" id="GO:0000287">
    <property type="term" value="F:magnesium ion binding"/>
    <property type="evidence" value="ECO:0007669"/>
    <property type="project" value="UniProtKB-UniRule"/>
</dbReference>
<dbReference type="GO" id="GO:0045547">
    <property type="term" value="F:ditrans,polycis-polyprenyl diphosphate synthase [(2E,6E)-farnesyl diphosphate specific] activity"/>
    <property type="evidence" value="ECO:0007669"/>
    <property type="project" value="TreeGrafter"/>
</dbReference>
<organism evidence="3 5">
    <name type="scientific">Candidatus Iainarchaeum sp</name>
    <dbReference type="NCBI Taxonomy" id="3101447"/>
    <lineage>
        <taxon>Archaea</taxon>
        <taxon>Candidatus Iainarchaeota</taxon>
        <taxon>Candidatus Iainarchaeia</taxon>
        <taxon>Candidatus Iainarchaeales</taxon>
        <taxon>Candidatus Iainarchaeaceae</taxon>
        <taxon>Candidatus Iainarchaeum</taxon>
    </lineage>
</organism>
<keyword evidence="1 2" id="KW-0808">Transferase</keyword>
<comment type="catalytic activity">
    <reaction evidence="2">
        <text>geranylgeranyl diphosphate + 7 isopentenyl diphosphate = tri-trans,hepta-cis-undecaprenyl diphosphate + 7 diphosphate</text>
        <dbReference type="Rhea" id="RHEA:27622"/>
        <dbReference type="ChEBI" id="CHEBI:33019"/>
        <dbReference type="ChEBI" id="CHEBI:57533"/>
        <dbReference type="ChEBI" id="CHEBI:60388"/>
        <dbReference type="ChEBI" id="CHEBI:128769"/>
        <dbReference type="EC" id="2.5.1.89"/>
    </reaction>
</comment>
<reference evidence="3" key="1">
    <citation type="journal article" date="2020" name="bioRxiv">
        <title>A rank-normalized archaeal taxonomy based on genome phylogeny resolves widespread incomplete and uneven classifications.</title>
        <authorList>
            <person name="Rinke C."/>
            <person name="Chuvochina M."/>
            <person name="Mussig A.J."/>
            <person name="Chaumeil P.-A."/>
            <person name="Waite D.W."/>
            <person name="Whitman W.B."/>
            <person name="Parks D.H."/>
            <person name="Hugenholtz P."/>
        </authorList>
    </citation>
    <scope>NUCLEOTIDE SEQUENCE</scope>
    <source>
        <strain evidence="3">UBA10191</strain>
    </source>
</reference>
<dbReference type="InterPro" id="IPR036424">
    <property type="entry name" value="UPP_synth-like_sf"/>
</dbReference>
<dbReference type="InterPro" id="IPR001441">
    <property type="entry name" value="UPP_synth-like"/>
</dbReference>
<gene>
    <name evidence="2 3" type="primary">uppS</name>
    <name evidence="3" type="ORF">HA222_00040</name>
    <name evidence="4" type="ORF">J4478_00990</name>
</gene>
<comment type="function">
    <text evidence="2">Catalyzes the sequential condensation of isopentenyl diphosphate (IPP) with geranylgeranyl diphosphate (GGPP) to yield (2Z,6Z,10Z,14Z,18Z,22Z,26Z,30E,34E,38E)-undecaprenyl diphosphate (tritrans,heptacis-UPP). It is probably the precursor of glycosyl carrier lipids.</text>
</comment>
<evidence type="ECO:0000256" key="1">
    <source>
        <dbReference type="ARBA" id="ARBA00022679"/>
    </source>
</evidence>
<dbReference type="PANTHER" id="PTHR10291">
    <property type="entry name" value="DEHYDRODOLICHYL DIPHOSPHATE SYNTHASE FAMILY MEMBER"/>
    <property type="match status" value="1"/>
</dbReference>
<feature type="binding site" evidence="2">
    <location>
        <position position="11"/>
    </location>
    <ligand>
        <name>Mg(2+)</name>
        <dbReference type="ChEBI" id="CHEBI:18420"/>
    </ligand>
</feature>
<feature type="binding site" evidence="2">
    <location>
        <position position="180"/>
    </location>
    <ligand>
        <name>substrate</name>
    </ligand>
</feature>
<comment type="subunit">
    <text evidence="2">Homodimer.</text>
</comment>
<protein>
    <recommendedName>
        <fullName evidence="2">Tritrans,polycis-undecaprenyl-diphosphate synthase (geranylgeranyl-diphosphate specific)</fullName>
        <ecNumber evidence="2">2.5.1.89</ecNumber>
    </recommendedName>
    <alternativeName>
        <fullName evidence="2">Undecaprenyl diphosphate synthase</fullName>
        <shortName evidence="2">UDS</shortName>
    </alternativeName>
    <alternativeName>
        <fullName evidence="2">Undecaprenyl pyrophosphate synthase</fullName>
        <shortName evidence="2">UPP synthase</shortName>
    </alternativeName>
</protein>